<protein>
    <submittedName>
        <fullName evidence="1">Hydroxymethylpyrimidine pyrophosphatase-like HAD family hydrolase</fullName>
    </submittedName>
</protein>
<comment type="caution">
    <text evidence="1">The sequence shown here is derived from an EMBL/GenBank/DDBJ whole genome shotgun (WGS) entry which is preliminary data.</text>
</comment>
<dbReference type="Gene3D" id="3.40.50.1000">
    <property type="entry name" value="HAD superfamily/HAD-like"/>
    <property type="match status" value="1"/>
</dbReference>
<dbReference type="RefSeq" id="WP_307466656.1">
    <property type="nucleotide sequence ID" value="NZ_JAURUR010000009.1"/>
</dbReference>
<proteinExistence type="predicted"/>
<dbReference type="EMBL" id="JAURUR010000009">
    <property type="protein sequence ID" value="MDP9765111.1"/>
    <property type="molecule type" value="Genomic_DNA"/>
</dbReference>
<accession>A0ABT9MEY9</accession>
<dbReference type="Pfam" id="PF08282">
    <property type="entry name" value="Hydrolase_3"/>
    <property type="match status" value="1"/>
</dbReference>
<gene>
    <name evidence="1" type="ORF">QO006_002559</name>
</gene>
<evidence type="ECO:0000313" key="1">
    <source>
        <dbReference type="EMBL" id="MDP9765111.1"/>
    </source>
</evidence>
<name>A0ABT9MEY9_9DEIO</name>
<evidence type="ECO:0000313" key="2">
    <source>
        <dbReference type="Proteomes" id="UP001232163"/>
    </source>
</evidence>
<dbReference type="InterPro" id="IPR023214">
    <property type="entry name" value="HAD_sf"/>
</dbReference>
<dbReference type="InterPro" id="IPR036412">
    <property type="entry name" value="HAD-like_sf"/>
</dbReference>
<dbReference type="PANTHER" id="PTHR10000">
    <property type="entry name" value="PHOSPHOSERINE PHOSPHATASE"/>
    <property type="match status" value="1"/>
</dbReference>
<keyword evidence="2" id="KW-1185">Reference proteome</keyword>
<reference evidence="1 2" key="1">
    <citation type="submission" date="2023-07" db="EMBL/GenBank/DDBJ databases">
        <title>Genomic Encyclopedia of Type Strains, Phase IV (KMG-IV): sequencing the most valuable type-strain genomes for metagenomic binning, comparative biology and taxonomic classification.</title>
        <authorList>
            <person name="Goeker M."/>
        </authorList>
    </citation>
    <scope>NUCLEOTIDE SEQUENCE [LARGE SCALE GENOMIC DNA]</scope>
    <source>
        <strain evidence="1 2">NIO-1023</strain>
    </source>
</reference>
<dbReference type="PANTHER" id="PTHR10000:SF8">
    <property type="entry name" value="HAD SUPERFAMILY HYDROLASE-LIKE, TYPE 3"/>
    <property type="match status" value="1"/>
</dbReference>
<dbReference type="SUPFAM" id="SSF56784">
    <property type="entry name" value="HAD-like"/>
    <property type="match status" value="1"/>
</dbReference>
<dbReference type="Gene3D" id="3.30.1240.10">
    <property type="match status" value="1"/>
</dbReference>
<dbReference type="Proteomes" id="UP001232163">
    <property type="component" value="Unassembled WGS sequence"/>
</dbReference>
<sequence length="273" mass="29274">MHAELPPFIPELLAFDLDGTLIAERGEGLTDGTRTVLARLRAQGVQVAVVTGRDRARRHLMDANDAAAVATGNGAHLQFADGTTLHELLAEEDVDRLLRHGLQGAQVVLFGTEGYAVDTSCADVPQAWMTQFNCSPIQAVHRRTALKVWYRHADAAGWAAHLRATCPHLTVTGGLPPYPMDVDVTCGQANKGTRIVARLGVSPERVVAFGDSDNDLPLLRAAAFGVQVGTHAPLMGLAHAQLPGQEDLERYLRTLCAWLEATATPVLAPTQMA</sequence>
<organism evidence="1 2">
    <name type="scientific">Deinococcus enclensis</name>
    <dbReference type="NCBI Taxonomy" id="1049582"/>
    <lineage>
        <taxon>Bacteria</taxon>
        <taxon>Thermotogati</taxon>
        <taxon>Deinococcota</taxon>
        <taxon>Deinococci</taxon>
        <taxon>Deinococcales</taxon>
        <taxon>Deinococcaceae</taxon>
        <taxon>Deinococcus</taxon>
    </lineage>
</organism>